<keyword evidence="1 3" id="KW-0808">Transferase</keyword>
<dbReference type="InterPro" id="IPR001296">
    <property type="entry name" value="Glyco_trans_1"/>
</dbReference>
<organism evidence="3 4">
    <name type="scientific">Isobaculum melis</name>
    <dbReference type="NCBI Taxonomy" id="142588"/>
    <lineage>
        <taxon>Bacteria</taxon>
        <taxon>Bacillati</taxon>
        <taxon>Bacillota</taxon>
        <taxon>Bacilli</taxon>
        <taxon>Lactobacillales</taxon>
        <taxon>Carnobacteriaceae</taxon>
        <taxon>Isobaculum</taxon>
    </lineage>
</organism>
<evidence type="ECO:0000259" key="2">
    <source>
        <dbReference type="Pfam" id="PF00534"/>
    </source>
</evidence>
<accession>A0A1H9T9Q8</accession>
<dbReference type="CDD" id="cd03801">
    <property type="entry name" value="GT4_PimA-like"/>
    <property type="match status" value="1"/>
</dbReference>
<reference evidence="3 4" key="1">
    <citation type="submission" date="2016-10" db="EMBL/GenBank/DDBJ databases">
        <authorList>
            <person name="de Groot N.N."/>
        </authorList>
    </citation>
    <scope>NUCLEOTIDE SEQUENCE [LARGE SCALE GENOMIC DNA]</scope>
    <source>
        <strain evidence="3 4">DSM 13760</strain>
    </source>
</reference>
<evidence type="ECO:0000313" key="3">
    <source>
        <dbReference type="EMBL" id="SER93363.1"/>
    </source>
</evidence>
<dbReference type="AlphaFoldDB" id="A0A1H9T9Q8"/>
<keyword evidence="3" id="KW-0328">Glycosyltransferase</keyword>
<dbReference type="SUPFAM" id="SSF53756">
    <property type="entry name" value="UDP-Glycosyltransferase/glycogen phosphorylase"/>
    <property type="match status" value="1"/>
</dbReference>
<dbReference type="RefSeq" id="WP_092652635.1">
    <property type="nucleotide sequence ID" value="NZ_FOHA01000011.1"/>
</dbReference>
<gene>
    <name evidence="3" type="ORF">SAMN04488559_11145</name>
</gene>
<dbReference type="STRING" id="142588.SAMN04488559_11145"/>
<dbReference type="GO" id="GO:0016757">
    <property type="term" value="F:glycosyltransferase activity"/>
    <property type="evidence" value="ECO:0007669"/>
    <property type="project" value="UniProtKB-KW"/>
</dbReference>
<evidence type="ECO:0000256" key="1">
    <source>
        <dbReference type="ARBA" id="ARBA00022679"/>
    </source>
</evidence>
<proteinExistence type="predicted"/>
<dbReference type="PANTHER" id="PTHR46401:SF2">
    <property type="entry name" value="GLYCOSYLTRANSFERASE WBBK-RELATED"/>
    <property type="match status" value="1"/>
</dbReference>
<dbReference type="PANTHER" id="PTHR46401">
    <property type="entry name" value="GLYCOSYLTRANSFERASE WBBK-RELATED"/>
    <property type="match status" value="1"/>
</dbReference>
<sequence length="340" mass="39410">MLEITMFSSADKVKGQGVGSAYLELLSLLDKYHADKIKVNINRYSKTDISHYHTINFPFYLTTFFKKRYGRRIGYVHFLPETLEGSIKLPKPIQWIFNKYVVSFYKRMDQIVVVNPSFIPKLEALGLKNNIAYIPNFVSKAQFHELSASEKSAFRAEKEIPADQFVVFGAGQIQERKGIFDFIQLAEELPDIQFIWAGGFSFGKITDGYERYKKILDNPPANVYFPGIIDRDEIMKYYNIANIFLLPSYNELFPMCILEAFNCRTPILLRDLPLYESIITGYYEAASDVTEMKQKIIELKENPAFYEALKEKSAAGGAYYSEERLAKIWLDFYTEQSEKR</sequence>
<dbReference type="OrthoDB" id="9802525at2"/>
<feature type="domain" description="Glycosyl transferase family 1" evidence="2">
    <location>
        <begin position="152"/>
        <end position="313"/>
    </location>
</feature>
<name>A0A1H9T9Q8_9LACT</name>
<evidence type="ECO:0000313" key="4">
    <source>
        <dbReference type="Proteomes" id="UP000198948"/>
    </source>
</evidence>
<dbReference type="Gene3D" id="3.40.50.2000">
    <property type="entry name" value="Glycogen Phosphorylase B"/>
    <property type="match status" value="2"/>
</dbReference>
<protein>
    <submittedName>
        <fullName evidence="3">1,2-diacylglycerol-3-alpha-glucose alpha-1,2-galactosyltransferase</fullName>
    </submittedName>
</protein>
<dbReference type="Proteomes" id="UP000198948">
    <property type="component" value="Unassembled WGS sequence"/>
</dbReference>
<dbReference type="Pfam" id="PF00534">
    <property type="entry name" value="Glycos_transf_1"/>
    <property type="match status" value="1"/>
</dbReference>
<dbReference type="EMBL" id="FOHA01000011">
    <property type="protein sequence ID" value="SER93363.1"/>
    <property type="molecule type" value="Genomic_DNA"/>
</dbReference>
<keyword evidence="4" id="KW-1185">Reference proteome</keyword>